<keyword evidence="2" id="KW-1185">Reference proteome</keyword>
<organism evidence="1 2">
    <name type="scientific">Actinoplanes lobatus</name>
    <dbReference type="NCBI Taxonomy" id="113568"/>
    <lineage>
        <taxon>Bacteria</taxon>
        <taxon>Bacillati</taxon>
        <taxon>Actinomycetota</taxon>
        <taxon>Actinomycetes</taxon>
        <taxon>Micromonosporales</taxon>
        <taxon>Micromonosporaceae</taxon>
        <taxon>Actinoplanes</taxon>
    </lineage>
</organism>
<reference evidence="1 2" key="1">
    <citation type="submission" date="2021-01" db="EMBL/GenBank/DDBJ databases">
        <title>Whole genome shotgun sequence of Actinoplanes lobatus NBRC 12513.</title>
        <authorList>
            <person name="Komaki H."/>
            <person name="Tamura T."/>
        </authorList>
    </citation>
    <scope>NUCLEOTIDE SEQUENCE [LARGE SCALE GENOMIC DNA]</scope>
    <source>
        <strain evidence="1 2">NBRC 12513</strain>
    </source>
</reference>
<dbReference type="RefSeq" id="WP_203832985.1">
    <property type="nucleotide sequence ID" value="NZ_BOMP01000206.1"/>
</dbReference>
<accession>A0ABQ4AZI9</accession>
<dbReference type="Proteomes" id="UP000631312">
    <property type="component" value="Unassembled WGS sequence"/>
</dbReference>
<name>A0ABQ4AZI9_9ACTN</name>
<proteinExistence type="predicted"/>
<evidence type="ECO:0000313" key="2">
    <source>
        <dbReference type="Proteomes" id="UP000631312"/>
    </source>
</evidence>
<gene>
    <name evidence="1" type="ORF">Alo02nite_92870</name>
</gene>
<dbReference type="EMBL" id="BOMP01000206">
    <property type="protein sequence ID" value="GIE46389.1"/>
    <property type="molecule type" value="Genomic_DNA"/>
</dbReference>
<sequence>MIPFPGWRNVGLTMRALRQQEGVQGPAIKNHPFGRSYSWGWPKTGQVVTVTVTWGIAYSITSRGPLDFRLNNPTSQHALRVLAALELIPANIAYAAEERYGRCKRCKRLTEWSPPAGDLWPGRWFHVHDRDEQFTGFADHLAEVAE</sequence>
<comment type="caution">
    <text evidence="1">The sequence shown here is derived from an EMBL/GenBank/DDBJ whole genome shotgun (WGS) entry which is preliminary data.</text>
</comment>
<evidence type="ECO:0000313" key="1">
    <source>
        <dbReference type="EMBL" id="GIE46389.1"/>
    </source>
</evidence>
<protein>
    <submittedName>
        <fullName evidence="1">Uncharacterized protein</fullName>
    </submittedName>
</protein>